<dbReference type="SMART" id="SM00471">
    <property type="entry name" value="HDc"/>
    <property type="match status" value="1"/>
</dbReference>
<evidence type="ECO:0000313" key="3">
    <source>
        <dbReference type="EMBL" id="MPL97327.1"/>
    </source>
</evidence>
<dbReference type="Gene3D" id="1.10.3210.10">
    <property type="entry name" value="Hypothetical protein af1432"/>
    <property type="match status" value="1"/>
</dbReference>
<name>A0A644W160_9ZZZZ</name>
<dbReference type="SUPFAM" id="SSF109604">
    <property type="entry name" value="HD-domain/PDEase-like"/>
    <property type="match status" value="1"/>
</dbReference>
<dbReference type="PROSITE" id="PS51832">
    <property type="entry name" value="HD_GYP"/>
    <property type="match status" value="1"/>
</dbReference>
<reference evidence="3" key="1">
    <citation type="submission" date="2019-08" db="EMBL/GenBank/DDBJ databases">
        <authorList>
            <person name="Kucharzyk K."/>
            <person name="Murdoch R.W."/>
            <person name="Higgins S."/>
            <person name="Loffler F."/>
        </authorList>
    </citation>
    <scope>NUCLEOTIDE SEQUENCE</scope>
</reference>
<dbReference type="InterPro" id="IPR006675">
    <property type="entry name" value="HDIG_dom"/>
</dbReference>
<feature type="domain" description="HD" evidence="1">
    <location>
        <begin position="138"/>
        <end position="261"/>
    </location>
</feature>
<feature type="domain" description="HD-GYP" evidence="2">
    <location>
        <begin position="116"/>
        <end position="312"/>
    </location>
</feature>
<dbReference type="InterPro" id="IPR006674">
    <property type="entry name" value="HD_domain"/>
</dbReference>
<dbReference type="PANTHER" id="PTHR43155:SF2">
    <property type="entry name" value="CYCLIC DI-GMP PHOSPHODIESTERASE PA4108"/>
    <property type="match status" value="1"/>
</dbReference>
<organism evidence="3">
    <name type="scientific">bioreactor metagenome</name>
    <dbReference type="NCBI Taxonomy" id="1076179"/>
    <lineage>
        <taxon>unclassified sequences</taxon>
        <taxon>metagenomes</taxon>
        <taxon>ecological metagenomes</taxon>
    </lineage>
</organism>
<dbReference type="EMBL" id="VSSQ01000550">
    <property type="protein sequence ID" value="MPL97327.1"/>
    <property type="molecule type" value="Genomic_DNA"/>
</dbReference>
<accession>A0A644W160</accession>
<dbReference type="PANTHER" id="PTHR43155">
    <property type="entry name" value="CYCLIC DI-GMP PHOSPHODIESTERASE PA4108-RELATED"/>
    <property type="match status" value="1"/>
</dbReference>
<dbReference type="InterPro" id="IPR003607">
    <property type="entry name" value="HD/PDEase_dom"/>
</dbReference>
<dbReference type="CDD" id="cd00077">
    <property type="entry name" value="HDc"/>
    <property type="match status" value="1"/>
</dbReference>
<dbReference type="Pfam" id="PF13487">
    <property type="entry name" value="HD_5"/>
    <property type="match status" value="1"/>
</dbReference>
<dbReference type="PROSITE" id="PS51831">
    <property type="entry name" value="HD"/>
    <property type="match status" value="1"/>
</dbReference>
<comment type="caution">
    <text evidence="3">The sequence shown here is derived from an EMBL/GenBank/DDBJ whole genome shotgun (WGS) entry which is preliminary data.</text>
</comment>
<evidence type="ECO:0000259" key="1">
    <source>
        <dbReference type="PROSITE" id="PS51831"/>
    </source>
</evidence>
<proteinExistence type="predicted"/>
<gene>
    <name evidence="3" type="ORF">SDC9_43517</name>
</gene>
<protein>
    <submittedName>
        <fullName evidence="3">Uncharacterized protein</fullName>
    </submittedName>
</protein>
<evidence type="ECO:0000259" key="2">
    <source>
        <dbReference type="PROSITE" id="PS51832"/>
    </source>
</evidence>
<dbReference type="NCBIfam" id="TIGR00277">
    <property type="entry name" value="HDIG"/>
    <property type="match status" value="1"/>
</dbReference>
<dbReference type="InterPro" id="IPR037522">
    <property type="entry name" value="HD_GYP_dom"/>
</dbReference>
<sequence>MLQYREKQYRIEDVLPGMTLGEDIGHNSGKSILNQGAVLTEKLIQRLENWHIAHVVIREVVEPTKENRSQALEKQKDFKHNYGETVQIIKQIFDSTKACKDIPIKDLRELAQTKVKPFLNESGLLNNLYLIERNDNYLYQHSLDVAIIGGTLANWLALPYQEVEDIILAGLLHDIGKVLVPDEILDKRGRLTPEEMEAVMLHSLYGSKLIKKLKYVSAKVNIAVLQHHERADGSGYPLKATCANIYLPAKVIAIADVYDAITSNRIYQERVSPFEAVATLEDMMGKLDISVCMTFLNNIKECFIGNNVLLSDGRNAKVIYWAKFKHALPIVQTQEGECISLEQEKLSIVDVIH</sequence>
<dbReference type="AlphaFoldDB" id="A0A644W160"/>